<feature type="domain" description="HTH cro/C1-type" evidence="1">
    <location>
        <begin position="82"/>
        <end position="100"/>
    </location>
</feature>
<dbReference type="PROSITE" id="PS50943">
    <property type="entry name" value="HTH_CROC1"/>
    <property type="match status" value="1"/>
</dbReference>
<comment type="caution">
    <text evidence="2">The sequence shown here is derived from an EMBL/GenBank/DDBJ whole genome shotgun (WGS) entry which is preliminary data.</text>
</comment>
<dbReference type="Proteomes" id="UP000261278">
    <property type="component" value="Unassembled WGS sequence"/>
</dbReference>
<dbReference type="SUPFAM" id="SSF46955">
    <property type="entry name" value="Putative DNA-binding domain"/>
    <property type="match status" value="1"/>
</dbReference>
<accession>A0A3E4T050</accession>
<evidence type="ECO:0000259" key="1">
    <source>
        <dbReference type="PROSITE" id="PS50943"/>
    </source>
</evidence>
<dbReference type="GeneID" id="79859971"/>
<organism evidence="2 3">
    <name type="scientific">Phocaeicola vulgatus</name>
    <name type="common">Bacteroides vulgatus</name>
    <dbReference type="NCBI Taxonomy" id="821"/>
    <lineage>
        <taxon>Bacteria</taxon>
        <taxon>Pseudomonadati</taxon>
        <taxon>Bacteroidota</taxon>
        <taxon>Bacteroidia</taxon>
        <taxon>Bacteroidales</taxon>
        <taxon>Bacteroidaceae</taxon>
        <taxon>Phocaeicola</taxon>
    </lineage>
</organism>
<sequence>MPNKKTKTVKIRHLECFSAIYGELAQNPEYAGYEIEEAVLQVKSYIPPTVKDVDKAIEKIRFSHATRKYKYPVFEGRELIDQKTLAKMAGVSRQTVARWEELGFISRSDIGLSGNKYFVIKEVVSQLERLKDVK</sequence>
<proteinExistence type="predicted"/>
<gene>
    <name evidence="2" type="ORF">DXC44_16035</name>
</gene>
<reference evidence="2 3" key="1">
    <citation type="submission" date="2018-08" db="EMBL/GenBank/DDBJ databases">
        <title>A genome reference for cultivated species of the human gut microbiota.</title>
        <authorList>
            <person name="Zou Y."/>
            <person name="Xue W."/>
            <person name="Luo G."/>
        </authorList>
    </citation>
    <scope>NUCLEOTIDE SEQUENCE [LARGE SCALE GENOMIC DNA]</scope>
    <source>
        <strain evidence="2 3">TF05-18</strain>
    </source>
</reference>
<dbReference type="InterPro" id="IPR001387">
    <property type="entry name" value="Cro/C1-type_HTH"/>
</dbReference>
<dbReference type="RefSeq" id="WP_102408426.1">
    <property type="nucleotide sequence ID" value="NZ_JBBNMQ010000020.1"/>
</dbReference>
<protein>
    <recommendedName>
        <fullName evidence="1">HTH cro/C1-type domain-containing protein</fullName>
    </recommendedName>
</protein>
<evidence type="ECO:0000313" key="3">
    <source>
        <dbReference type="Proteomes" id="UP000261278"/>
    </source>
</evidence>
<evidence type="ECO:0000313" key="2">
    <source>
        <dbReference type="EMBL" id="RGL83994.1"/>
    </source>
</evidence>
<name>A0A3E4T050_PHOVU</name>
<dbReference type="AlphaFoldDB" id="A0A3E4T050"/>
<dbReference type="EMBL" id="QSSN01000021">
    <property type="protein sequence ID" value="RGL83994.1"/>
    <property type="molecule type" value="Genomic_DNA"/>
</dbReference>
<dbReference type="InterPro" id="IPR009061">
    <property type="entry name" value="DNA-bd_dom_put_sf"/>
</dbReference>